<gene>
    <name evidence="3" type="primary">LOC113594918</name>
</gene>
<feature type="compositionally biased region" description="Low complexity" evidence="1">
    <location>
        <begin position="249"/>
        <end position="267"/>
    </location>
</feature>
<feature type="compositionally biased region" description="Low complexity" evidence="1">
    <location>
        <begin position="59"/>
        <end position="68"/>
    </location>
</feature>
<name>A0ABM3PC74_ACIJB</name>
<feature type="compositionally biased region" description="Low complexity" evidence="1">
    <location>
        <begin position="172"/>
        <end position="185"/>
    </location>
</feature>
<reference evidence="3" key="1">
    <citation type="submission" date="2025-08" db="UniProtKB">
        <authorList>
            <consortium name="RefSeq"/>
        </authorList>
    </citation>
    <scope>IDENTIFICATION</scope>
    <source>
        <tissue evidence="3">Blood</tissue>
    </source>
</reference>
<evidence type="ECO:0000313" key="2">
    <source>
        <dbReference type="Proteomes" id="UP001652583"/>
    </source>
</evidence>
<proteinExistence type="predicted"/>
<dbReference type="GeneID" id="113594918"/>
<dbReference type="Proteomes" id="UP001652583">
    <property type="component" value="Chromosome E3"/>
</dbReference>
<protein>
    <submittedName>
        <fullName evidence="3">Translation initiation factor IF-2-like</fullName>
    </submittedName>
</protein>
<organism evidence="2 3">
    <name type="scientific">Acinonyx jubatus</name>
    <name type="common">Cheetah</name>
    <dbReference type="NCBI Taxonomy" id="32536"/>
    <lineage>
        <taxon>Eukaryota</taxon>
        <taxon>Metazoa</taxon>
        <taxon>Chordata</taxon>
        <taxon>Craniata</taxon>
        <taxon>Vertebrata</taxon>
        <taxon>Euteleostomi</taxon>
        <taxon>Mammalia</taxon>
        <taxon>Eutheria</taxon>
        <taxon>Laurasiatheria</taxon>
        <taxon>Carnivora</taxon>
        <taxon>Feliformia</taxon>
        <taxon>Felidae</taxon>
        <taxon>Felinae</taxon>
        <taxon>Acinonyx</taxon>
    </lineage>
</organism>
<feature type="compositionally biased region" description="Gly residues" evidence="1">
    <location>
        <begin position="103"/>
        <end position="113"/>
    </location>
</feature>
<keyword evidence="2" id="KW-1185">Reference proteome</keyword>
<evidence type="ECO:0000256" key="1">
    <source>
        <dbReference type="SAM" id="MobiDB-lite"/>
    </source>
</evidence>
<accession>A0ABM3PC74</accession>
<feature type="compositionally biased region" description="Polar residues" evidence="1">
    <location>
        <begin position="45"/>
        <end position="56"/>
    </location>
</feature>
<feature type="region of interest" description="Disordered" evidence="1">
    <location>
        <begin position="25"/>
        <end position="320"/>
    </location>
</feature>
<sequence>MARRGGRSGTLRFQGPICTLILNKIPKQGRQSPRLSRVHRRANKSAKNYNPCNKYQSEGRAGQAAANRRNVKRPGPSPGGRPGGSDLWSQISPRTRPGPWPGGAPGRGAGGTRGSAPGTLQALFTPGRREPRGPLGTPRTRLGTQWCGPRAPRPSHAPPQPTRVPTSPSRLPNSPARPVRAAPSPLTTPTPGRAQRSHRRPEPGDLTSGRSRRQRTPSWGSAHPGVTGSRKVRPREAHNELCNRQGPQARTEAAARGTSASRARPATQAGSPLATGPHVGAPLPDAAAARSRRRHLRSWQPSREARRPAQAQTSRIPTRAPVSWLEWCNASGSPPARTF</sequence>
<feature type="compositionally biased region" description="Pro residues" evidence="1">
    <location>
        <begin position="151"/>
        <end position="162"/>
    </location>
</feature>
<dbReference type="RefSeq" id="XP_053069272.1">
    <property type="nucleotide sequence ID" value="XM_053213297.1"/>
</dbReference>
<evidence type="ECO:0000313" key="3">
    <source>
        <dbReference type="RefSeq" id="XP_053069272.1"/>
    </source>
</evidence>